<protein>
    <submittedName>
        <fullName evidence="2">Putative surface layer protein SlpB</fullName>
    </submittedName>
</protein>
<reference evidence="3 5" key="2">
    <citation type="journal article" date="2019" name="Appl. Microbiol. Biotechnol.">
        <title>Uncovering carbohydrate metabolism through a genotype-phenotype association study of 56 lactic acid bacteria genomes.</title>
        <authorList>
            <person name="Buron-Moles G."/>
            <person name="Chailyan A."/>
            <person name="Dolejs I."/>
            <person name="Forster J."/>
            <person name="Miks M.H."/>
        </authorList>
    </citation>
    <scope>NUCLEOTIDE SEQUENCE [LARGE SCALE GENOMIC DNA]</scope>
    <source>
        <strain evidence="3 5">DSM 10551</strain>
    </source>
</reference>
<accession>A0A224V3G6</accession>
<organism evidence="2 4">
    <name type="scientific">Lentilactobacillus parakefiri</name>
    <dbReference type="NCBI Taxonomy" id="152332"/>
    <lineage>
        <taxon>Bacteria</taxon>
        <taxon>Bacillati</taxon>
        <taxon>Bacillota</taxon>
        <taxon>Bacilli</taxon>
        <taxon>Lactobacillales</taxon>
        <taxon>Lactobacillaceae</taxon>
        <taxon>Lentilactobacillus</taxon>
    </lineage>
</organism>
<dbReference type="EMBL" id="BDGB01000029">
    <property type="protein sequence ID" value="GAW71406.1"/>
    <property type="molecule type" value="Genomic_DNA"/>
</dbReference>
<gene>
    <name evidence="3" type="ORF">C5L28_000851</name>
    <name evidence="2" type="ORF">LPKJCM_00487</name>
</gene>
<dbReference type="Proteomes" id="UP000214739">
    <property type="component" value="Unassembled WGS sequence"/>
</dbReference>
<keyword evidence="1" id="KW-0732">Signal</keyword>
<evidence type="ECO:0000313" key="2">
    <source>
        <dbReference type="EMBL" id="GAW71406.1"/>
    </source>
</evidence>
<dbReference type="AlphaFoldDB" id="A0A224V3G6"/>
<keyword evidence="5" id="KW-1185">Reference proteome</keyword>
<evidence type="ECO:0000256" key="1">
    <source>
        <dbReference type="SAM" id="SignalP"/>
    </source>
</evidence>
<evidence type="ECO:0000313" key="3">
    <source>
        <dbReference type="EMBL" id="TDG94812.1"/>
    </source>
</evidence>
<proteinExistence type="predicted"/>
<reference evidence="3" key="3">
    <citation type="submission" date="2019-02" db="EMBL/GenBank/DDBJ databases">
        <authorList>
            <person name="Buron G."/>
            <person name="Chaylann A."/>
            <person name="Dolejs I."/>
            <person name="Forster J."/>
            <person name="Miks M.H."/>
        </authorList>
    </citation>
    <scope>NUCLEOTIDE SEQUENCE</scope>
    <source>
        <strain evidence="3">DSM 10551</strain>
    </source>
</reference>
<feature type="chain" id="PRO_5044569583" evidence="1">
    <location>
        <begin position="23"/>
        <end position="701"/>
    </location>
</feature>
<feature type="signal peptide" evidence="1">
    <location>
        <begin position="1"/>
        <end position="22"/>
    </location>
</feature>
<reference evidence="2 4" key="1">
    <citation type="journal article" date="2017" name="Biosci Microbiota Food Health">
        <title>Genomic characterization reconfirms the taxonomic status of Lactobacillus parakefiri.</title>
        <authorList>
            <person name="Tanizawa Y."/>
            <person name="Kobayashi H."/>
            <person name="Kaminuma E."/>
            <person name="Sakamoto M."/>
            <person name="Ohkuma M."/>
            <person name="Nakamura Y."/>
            <person name="Arita M."/>
            <person name="Tohno M."/>
        </authorList>
    </citation>
    <scope>NUCLEOTIDE SEQUENCE [LARGE SCALE GENOMIC DNA]</scope>
    <source>
        <strain evidence="2 4">JCM 8573</strain>
    </source>
</reference>
<name>A0A224V3G6_9LACO</name>
<dbReference type="Proteomes" id="UP000294668">
    <property type="component" value="Unassembled WGS sequence"/>
</dbReference>
<comment type="caution">
    <text evidence="2">The sequence shown here is derived from an EMBL/GenBank/DDBJ whole genome shotgun (WGS) entry which is preliminary data.</text>
</comment>
<evidence type="ECO:0000313" key="4">
    <source>
        <dbReference type="Proteomes" id="UP000214739"/>
    </source>
</evidence>
<evidence type="ECO:0000313" key="5">
    <source>
        <dbReference type="Proteomes" id="UP000294668"/>
    </source>
</evidence>
<sequence>MRIHIKQSVAISMAALGFFAAAGISQSTTVSAKSRVKVTSNAKLKTDAASRNVTFTGKAALWNKASALKGAKKVATTITLKDLAKAGRSSKNVRAYRVARTNRGRVYYKVVTFDGKDRGWIYGGRSRTNFAGGLKTYQTFQQTSLSSEMSNGNFQIANPGTANDNQTVTYKQPAWTQYKVGRQVTDSRPYANVSYKIDQAGTRTREGDQWVHISATSNGNSGADGWIRYSGLKPASNINSPIADNAVRINLVDSATGSSITSVDYTKTGAAKGSALGSNVNGTWKLEATDSSAIQSQIASALAAHGYTGFTLTPGQMAAIAQGTFGASVTISVVKPTISKAVRIVLTDPSGNVINSVDYTNATAKDGQPVGTLDGTTWKLAAADSTAIQAKLVDALKGTGHALSANNTLTADQQALIAQTTFGNQVSVKTVAANPVKDNEVQLSFVDQQGTSLGTTTLTKAATDKTALETIKAASGSDPTSTNSATLKAAYDALLTKAGVKGYYTTDLTADQLKANLAALNAAAFGQSVKLVVAKIPVKALASSFTFFDHAKQDIWNYKDFPINYLEDANGKRDSDTNFSKQLMTDTNLNGYAGNVVSAASVNNALKAQHLDTIYYAAKDDGWWAAAGTYLASGDFGTNGSLFADSMKGKTIYVYKVTLTAKANDNTVALDQKGNLDTPLLDKDGNVTIADAPVKVGLKYT</sequence>
<dbReference type="RefSeq" id="WP_225364089.1">
    <property type="nucleotide sequence ID" value="NZ_BAAAXO010000039.1"/>
</dbReference>
<dbReference type="EMBL" id="PUFL01000009">
    <property type="protein sequence ID" value="TDG94812.1"/>
    <property type="molecule type" value="Genomic_DNA"/>
</dbReference>